<evidence type="ECO:0000259" key="2">
    <source>
        <dbReference type="Pfam" id="PF00139"/>
    </source>
</evidence>
<proteinExistence type="predicted"/>
<gene>
    <name evidence="3" type="ORF">J2X20_000642</name>
</gene>
<keyword evidence="1" id="KW-0732">Signal</keyword>
<dbReference type="PANTHER" id="PTHR32401">
    <property type="entry name" value="CONCANAVALIN A-LIKE LECTIN FAMILY PROTEIN"/>
    <property type="match status" value="1"/>
</dbReference>
<dbReference type="EMBL" id="JAVDXU010000001">
    <property type="protein sequence ID" value="MDR7268013.1"/>
    <property type="molecule type" value="Genomic_DNA"/>
</dbReference>
<feature type="signal peptide" evidence="1">
    <location>
        <begin position="1"/>
        <end position="23"/>
    </location>
</feature>
<evidence type="ECO:0000313" key="4">
    <source>
        <dbReference type="Proteomes" id="UP001180453"/>
    </source>
</evidence>
<dbReference type="Gene3D" id="2.60.120.200">
    <property type="match status" value="1"/>
</dbReference>
<evidence type="ECO:0000256" key="1">
    <source>
        <dbReference type="SAM" id="SignalP"/>
    </source>
</evidence>
<evidence type="ECO:0000313" key="3">
    <source>
        <dbReference type="EMBL" id="MDR7268013.1"/>
    </source>
</evidence>
<dbReference type="RefSeq" id="WP_310260776.1">
    <property type="nucleotide sequence ID" value="NZ_JAVDXU010000001.1"/>
</dbReference>
<protein>
    <recommendedName>
        <fullName evidence="2">Legume lectin domain-containing protein</fullName>
    </recommendedName>
</protein>
<dbReference type="PANTHER" id="PTHR32401:SF48">
    <property type="entry name" value="LEGUME LECTIN DOMAIN-CONTAINING PROTEIN"/>
    <property type="match status" value="1"/>
</dbReference>
<dbReference type="SUPFAM" id="SSF49899">
    <property type="entry name" value="Concanavalin A-like lectins/glucanases"/>
    <property type="match status" value="1"/>
</dbReference>
<dbReference type="Proteomes" id="UP001180453">
    <property type="component" value="Unassembled WGS sequence"/>
</dbReference>
<dbReference type="NCBIfam" id="TIGR02595">
    <property type="entry name" value="PEP_CTERM"/>
    <property type="match status" value="1"/>
</dbReference>
<feature type="chain" id="PRO_5045842948" description="Legume lectin domain-containing protein" evidence="1">
    <location>
        <begin position="24"/>
        <end position="289"/>
    </location>
</feature>
<comment type="caution">
    <text evidence="3">The sequence shown here is derived from an EMBL/GenBank/DDBJ whole genome shotgun (WGS) entry which is preliminary data.</text>
</comment>
<dbReference type="InterPro" id="IPR013424">
    <property type="entry name" value="Ice-binding_C"/>
</dbReference>
<name>A0ABU1YGR2_ROSSA</name>
<sequence length="289" mass="29153">MIQRALFATAALALSTLAPQAQAAVVIDYANFLTACGNTLTCVGATSPTAGGDLRLTPSTFATGGAGYSTTAISLGSGATFSTTFQFRMSEAAGIDPADGFTFVVSKATAGLGGLGGGLGYAGVANSVAIEFDTYNNGEVGGSNHVGIDVNGSLASLAPVSPYGISSCEFANYGATGCMSNGKIWSAFINYDGTTKKLNVSVQEAGSALIQLITNYDIDIAAALGTNDAFVGFTAATGSGYENHDILNWRLANDTSITTDPGRLPEPASLALLALAGGAALTARRRRAV</sequence>
<accession>A0ABU1YGR2</accession>
<dbReference type="InterPro" id="IPR050258">
    <property type="entry name" value="Leguminous_Lectin"/>
</dbReference>
<dbReference type="InterPro" id="IPR013320">
    <property type="entry name" value="ConA-like_dom_sf"/>
</dbReference>
<dbReference type="Pfam" id="PF00139">
    <property type="entry name" value="Lectin_legB"/>
    <property type="match status" value="1"/>
</dbReference>
<dbReference type="InterPro" id="IPR001220">
    <property type="entry name" value="Legume_lectin_dom"/>
</dbReference>
<keyword evidence="4" id="KW-1185">Reference proteome</keyword>
<organism evidence="3 4">
    <name type="scientific">Roseateles saccharophilus</name>
    <name type="common">Pseudomonas saccharophila</name>
    <dbReference type="NCBI Taxonomy" id="304"/>
    <lineage>
        <taxon>Bacteria</taxon>
        <taxon>Pseudomonadati</taxon>
        <taxon>Pseudomonadota</taxon>
        <taxon>Betaproteobacteria</taxon>
        <taxon>Burkholderiales</taxon>
        <taxon>Sphaerotilaceae</taxon>
        <taxon>Roseateles</taxon>
    </lineage>
</organism>
<feature type="domain" description="Legume lectin" evidence="2">
    <location>
        <begin position="29"/>
        <end position="254"/>
    </location>
</feature>
<reference evidence="3 4" key="1">
    <citation type="submission" date="2023-07" db="EMBL/GenBank/DDBJ databases">
        <title>Sorghum-associated microbial communities from plants grown in Nebraska, USA.</title>
        <authorList>
            <person name="Schachtman D."/>
        </authorList>
    </citation>
    <scope>NUCLEOTIDE SEQUENCE [LARGE SCALE GENOMIC DNA]</scope>
    <source>
        <strain evidence="3 4">BE314</strain>
    </source>
</reference>